<dbReference type="PROSITE" id="PS51257">
    <property type="entry name" value="PROKAR_LIPOPROTEIN"/>
    <property type="match status" value="1"/>
</dbReference>
<dbReference type="GO" id="GO:0120010">
    <property type="term" value="P:intermembrane phospholipid transfer"/>
    <property type="evidence" value="ECO:0007669"/>
    <property type="project" value="TreeGrafter"/>
</dbReference>
<dbReference type="GO" id="GO:0016020">
    <property type="term" value="C:membrane"/>
    <property type="evidence" value="ECO:0007669"/>
    <property type="project" value="InterPro"/>
</dbReference>
<name>A0A420WAT2_9PROT</name>
<dbReference type="PANTHER" id="PTHR30035">
    <property type="entry name" value="LIPOPROTEIN VACJ-RELATED"/>
    <property type="match status" value="1"/>
</dbReference>
<sequence length="264" mass="29114">MTLGTWRFLAGRATALSGLLAVGLLAGCANMADEGRAEANDPLEIPNRFVFALNETVDTFVLRPVAVTYRDWMPEPGKDMVRNLVDYLTSPVILANDVFQGEWERAGVTSKRFFLNSFSAGLYDIAALEGYEKHSEDFGQTLAVYGVPEGPYLVLPLIGPSNPRDAVGLAVDMVLDPLNWYAWNTDREWIGYSRAAANAVDARARSIEALDDVKANNFDYYAAIRSLYRQRRDVEIRNNRGTDGGSATSPFRDYVPGGKDAATK</sequence>
<feature type="region of interest" description="Disordered" evidence="3">
    <location>
        <begin position="238"/>
        <end position="264"/>
    </location>
</feature>
<evidence type="ECO:0000256" key="3">
    <source>
        <dbReference type="SAM" id="MobiDB-lite"/>
    </source>
</evidence>
<accession>A0A420WAT2</accession>
<dbReference type="PANTHER" id="PTHR30035:SF3">
    <property type="entry name" value="INTERMEMBRANE PHOSPHOLIPID TRANSPORT SYSTEM LIPOPROTEIN MLAA"/>
    <property type="match status" value="1"/>
</dbReference>
<dbReference type="Pfam" id="PF04333">
    <property type="entry name" value="MlaA"/>
    <property type="match status" value="1"/>
</dbReference>
<protein>
    <submittedName>
        <fullName evidence="5">Phospholipid-binding lipoprotein MlaA</fullName>
    </submittedName>
</protein>
<evidence type="ECO:0000313" key="6">
    <source>
        <dbReference type="Proteomes" id="UP000277424"/>
    </source>
</evidence>
<feature type="chain" id="PRO_5019055114" evidence="4">
    <location>
        <begin position="32"/>
        <end position="264"/>
    </location>
</feature>
<reference evidence="5 6" key="1">
    <citation type="submission" date="2018-10" db="EMBL/GenBank/DDBJ databases">
        <title>Comparative analysis of microorganisms from saline springs in Andes Mountain Range, Colombia.</title>
        <authorList>
            <person name="Rubin E."/>
        </authorList>
    </citation>
    <scope>NUCLEOTIDE SEQUENCE [LARGE SCALE GENOMIC DNA]</scope>
    <source>
        <strain evidence="5 6">USBA 36</strain>
    </source>
</reference>
<evidence type="ECO:0000256" key="1">
    <source>
        <dbReference type="ARBA" id="ARBA00010634"/>
    </source>
</evidence>
<feature type="signal peptide" evidence="4">
    <location>
        <begin position="1"/>
        <end position="31"/>
    </location>
</feature>
<proteinExistence type="inferred from homology"/>
<dbReference type="Proteomes" id="UP000277424">
    <property type="component" value="Unassembled WGS sequence"/>
</dbReference>
<evidence type="ECO:0000256" key="4">
    <source>
        <dbReference type="SAM" id="SignalP"/>
    </source>
</evidence>
<dbReference type="EMBL" id="RBIG01000004">
    <property type="protein sequence ID" value="RKQ68121.1"/>
    <property type="molecule type" value="Genomic_DNA"/>
</dbReference>
<comment type="caution">
    <text evidence="5">The sequence shown here is derived from an EMBL/GenBank/DDBJ whole genome shotgun (WGS) entry which is preliminary data.</text>
</comment>
<organism evidence="5 6">
    <name type="scientific">Oceanibaculum indicum</name>
    <dbReference type="NCBI Taxonomy" id="526216"/>
    <lineage>
        <taxon>Bacteria</taxon>
        <taxon>Pseudomonadati</taxon>
        <taxon>Pseudomonadota</taxon>
        <taxon>Alphaproteobacteria</taxon>
        <taxon>Rhodospirillales</taxon>
        <taxon>Oceanibaculaceae</taxon>
        <taxon>Oceanibaculum</taxon>
    </lineage>
</organism>
<evidence type="ECO:0000256" key="2">
    <source>
        <dbReference type="ARBA" id="ARBA00022729"/>
    </source>
</evidence>
<comment type="similarity">
    <text evidence="1">Belongs to the MlaA family.</text>
</comment>
<gene>
    <name evidence="5" type="ORF">BCL74_3440</name>
</gene>
<dbReference type="AlphaFoldDB" id="A0A420WAT2"/>
<evidence type="ECO:0000313" key="5">
    <source>
        <dbReference type="EMBL" id="RKQ68121.1"/>
    </source>
</evidence>
<keyword evidence="5" id="KW-0449">Lipoprotein</keyword>
<dbReference type="RefSeq" id="WP_008943853.1">
    <property type="nucleotide sequence ID" value="NZ_RBIG01000004.1"/>
</dbReference>
<keyword evidence="2 4" id="KW-0732">Signal</keyword>
<dbReference type="InterPro" id="IPR007428">
    <property type="entry name" value="MlaA"/>
</dbReference>
<dbReference type="PRINTS" id="PR01805">
    <property type="entry name" value="VACJLIPOPROT"/>
</dbReference>
<dbReference type="OrthoDB" id="9785326at2"/>